<organism evidence="1 2">
    <name type="scientific">Violaceomyces palustris</name>
    <dbReference type="NCBI Taxonomy" id="1673888"/>
    <lineage>
        <taxon>Eukaryota</taxon>
        <taxon>Fungi</taxon>
        <taxon>Dikarya</taxon>
        <taxon>Basidiomycota</taxon>
        <taxon>Ustilaginomycotina</taxon>
        <taxon>Ustilaginomycetes</taxon>
        <taxon>Violaceomycetales</taxon>
        <taxon>Violaceomycetaceae</taxon>
        <taxon>Violaceomyces</taxon>
    </lineage>
</organism>
<accession>A0ACD0NYC9</accession>
<evidence type="ECO:0000313" key="1">
    <source>
        <dbReference type="EMBL" id="PWN50724.1"/>
    </source>
</evidence>
<dbReference type="EMBL" id="KZ819903">
    <property type="protein sequence ID" value="PWN50724.1"/>
    <property type="molecule type" value="Genomic_DNA"/>
</dbReference>
<evidence type="ECO:0000313" key="2">
    <source>
        <dbReference type="Proteomes" id="UP000245626"/>
    </source>
</evidence>
<reference evidence="1 2" key="1">
    <citation type="journal article" date="2018" name="Mol. Biol. Evol.">
        <title>Broad Genomic Sampling Reveals a Smut Pathogenic Ancestry of the Fungal Clade Ustilaginomycotina.</title>
        <authorList>
            <person name="Kijpornyongpan T."/>
            <person name="Mondo S.J."/>
            <person name="Barry K."/>
            <person name="Sandor L."/>
            <person name="Lee J."/>
            <person name="Lipzen A."/>
            <person name="Pangilinan J."/>
            <person name="LaButti K."/>
            <person name="Hainaut M."/>
            <person name="Henrissat B."/>
            <person name="Grigoriev I.V."/>
            <person name="Spatafora J.W."/>
            <person name="Aime M.C."/>
        </authorList>
    </citation>
    <scope>NUCLEOTIDE SEQUENCE [LARGE SCALE GENOMIC DNA]</scope>
    <source>
        <strain evidence="1 2">SA 807</strain>
    </source>
</reference>
<dbReference type="Proteomes" id="UP000245626">
    <property type="component" value="Unassembled WGS sequence"/>
</dbReference>
<protein>
    <submittedName>
        <fullName evidence="1">Uncharacterized protein</fullName>
    </submittedName>
</protein>
<gene>
    <name evidence="1" type="ORF">IE53DRAFT_81109</name>
</gene>
<sequence>MGRVVRRKRTHHARRDISRAARTRARKLDADQIQDNMNDPEKLRELQNPTELDVDKAGLGLFYCVECDRHFPGQKDQLAHLASKLHKRVAKKMREEKAYTQAEANAAAGLGVDNRQRGRKEEAVASKMEDES</sequence>
<keyword evidence="2" id="KW-1185">Reference proteome</keyword>
<name>A0ACD0NYC9_9BASI</name>
<proteinExistence type="predicted"/>